<reference evidence="1" key="2">
    <citation type="journal article" date="2015" name="Data Brief">
        <title>Shoot transcriptome of the giant reed, Arundo donax.</title>
        <authorList>
            <person name="Barrero R.A."/>
            <person name="Guerrero F.D."/>
            <person name="Moolhuijzen P."/>
            <person name="Goolsby J.A."/>
            <person name="Tidwell J."/>
            <person name="Bellgard S.E."/>
            <person name="Bellgard M.I."/>
        </authorList>
    </citation>
    <scope>NUCLEOTIDE SEQUENCE</scope>
    <source>
        <tissue evidence="1">Shoot tissue taken approximately 20 cm above the soil surface</tissue>
    </source>
</reference>
<proteinExistence type="predicted"/>
<name>A0A0A8YE84_ARUDO</name>
<accession>A0A0A8YE84</accession>
<dbReference type="EMBL" id="GBRH01273529">
    <property type="protein sequence ID" value="JAD24366.1"/>
    <property type="molecule type" value="Transcribed_RNA"/>
</dbReference>
<protein>
    <submittedName>
        <fullName evidence="1">Uncharacterized protein</fullName>
    </submittedName>
</protein>
<dbReference type="AlphaFoldDB" id="A0A0A8YE84"/>
<sequence length="27" mass="3125">MTDRTVMIRTEIIIISTLHNAIIQLNN</sequence>
<reference evidence="1" key="1">
    <citation type="submission" date="2014-09" db="EMBL/GenBank/DDBJ databases">
        <authorList>
            <person name="Magalhaes I.L.F."/>
            <person name="Oliveira U."/>
            <person name="Santos F.R."/>
            <person name="Vidigal T.H.D.A."/>
            <person name="Brescovit A.D."/>
            <person name="Santos A.J."/>
        </authorList>
    </citation>
    <scope>NUCLEOTIDE SEQUENCE</scope>
    <source>
        <tissue evidence="1">Shoot tissue taken approximately 20 cm above the soil surface</tissue>
    </source>
</reference>
<organism evidence="1">
    <name type="scientific">Arundo donax</name>
    <name type="common">Giant reed</name>
    <name type="synonym">Donax arundinaceus</name>
    <dbReference type="NCBI Taxonomy" id="35708"/>
    <lineage>
        <taxon>Eukaryota</taxon>
        <taxon>Viridiplantae</taxon>
        <taxon>Streptophyta</taxon>
        <taxon>Embryophyta</taxon>
        <taxon>Tracheophyta</taxon>
        <taxon>Spermatophyta</taxon>
        <taxon>Magnoliopsida</taxon>
        <taxon>Liliopsida</taxon>
        <taxon>Poales</taxon>
        <taxon>Poaceae</taxon>
        <taxon>PACMAD clade</taxon>
        <taxon>Arundinoideae</taxon>
        <taxon>Arundineae</taxon>
        <taxon>Arundo</taxon>
    </lineage>
</organism>
<evidence type="ECO:0000313" key="1">
    <source>
        <dbReference type="EMBL" id="JAD24366.1"/>
    </source>
</evidence>